<evidence type="ECO:0000313" key="2">
    <source>
        <dbReference type="EMBL" id="MBH5336498.1"/>
    </source>
</evidence>
<sequence length="127" mass="13263">MPHPGVAGDHPGPAGDGEPDGDGDPGGDGEGTAAPRPLRAGGTVARLRSRMRPARWTAAEPGDATEWTAKNEWSEAADPADERWADPEDRWPGAGPPSWEWTEEPRGAAGRSSEAVPPEADPPADEL</sequence>
<dbReference type="Proteomes" id="UP000807371">
    <property type="component" value="Unassembled WGS sequence"/>
</dbReference>
<evidence type="ECO:0000256" key="1">
    <source>
        <dbReference type="SAM" id="MobiDB-lite"/>
    </source>
</evidence>
<comment type="caution">
    <text evidence="2">The sequence shown here is derived from an EMBL/GenBank/DDBJ whole genome shotgun (WGS) entry which is preliminary data.</text>
</comment>
<feature type="compositionally biased region" description="Basic and acidic residues" evidence="1">
    <location>
        <begin position="80"/>
        <end position="91"/>
    </location>
</feature>
<keyword evidence="3" id="KW-1185">Reference proteome</keyword>
<dbReference type="RefSeq" id="WP_197989902.1">
    <property type="nucleotide sequence ID" value="NZ_JACYXC010000001.1"/>
</dbReference>
<feature type="compositionally biased region" description="Low complexity" evidence="1">
    <location>
        <begin position="1"/>
        <end position="13"/>
    </location>
</feature>
<gene>
    <name evidence="2" type="ORF">IHE55_17645</name>
</gene>
<feature type="region of interest" description="Disordered" evidence="1">
    <location>
        <begin position="1"/>
        <end position="127"/>
    </location>
</feature>
<accession>A0ABS0NMU4</accession>
<organism evidence="2 3">
    <name type="scientific">Streptomyces pactum</name>
    <dbReference type="NCBI Taxonomy" id="68249"/>
    <lineage>
        <taxon>Bacteria</taxon>
        <taxon>Bacillati</taxon>
        <taxon>Actinomycetota</taxon>
        <taxon>Actinomycetes</taxon>
        <taxon>Kitasatosporales</taxon>
        <taxon>Streptomycetaceae</taxon>
        <taxon>Streptomyces</taxon>
    </lineage>
</organism>
<dbReference type="EMBL" id="JACYXC010000001">
    <property type="protein sequence ID" value="MBH5336498.1"/>
    <property type="molecule type" value="Genomic_DNA"/>
</dbReference>
<protein>
    <submittedName>
        <fullName evidence="2">Uncharacterized protein</fullName>
    </submittedName>
</protein>
<proteinExistence type="predicted"/>
<evidence type="ECO:0000313" key="3">
    <source>
        <dbReference type="Proteomes" id="UP000807371"/>
    </source>
</evidence>
<name>A0ABS0NMU4_9ACTN</name>
<feature type="compositionally biased region" description="Acidic residues" evidence="1">
    <location>
        <begin position="17"/>
        <end position="27"/>
    </location>
</feature>
<reference evidence="2 3" key="1">
    <citation type="submission" date="2020-09" db="EMBL/GenBank/DDBJ databases">
        <title>Biosynthesis of the nuclear factor of activated T cells inhibitor NFAT-133 and its congeners in Streptomyces pactum.</title>
        <authorList>
            <person name="Zhou W."/>
            <person name="Posri P."/>
            <person name="Abugrain M.E."/>
            <person name="Weisberg A.J."/>
            <person name="Chang J.H."/>
            <person name="Mahmud T."/>
        </authorList>
    </citation>
    <scope>NUCLEOTIDE SEQUENCE [LARGE SCALE GENOMIC DNA]</scope>
    <source>
        <strain evidence="2 3">ATCC 27456</strain>
    </source>
</reference>